<dbReference type="PANTHER" id="PTHR35798:SF1">
    <property type="entry name" value="CELL DIVISION PROTEIN SEPF"/>
    <property type="match status" value="1"/>
</dbReference>
<dbReference type="Gene3D" id="3.30.110.150">
    <property type="entry name" value="SepF-like protein"/>
    <property type="match status" value="1"/>
</dbReference>
<dbReference type="Proteomes" id="UP000199689">
    <property type="component" value="Unassembled WGS sequence"/>
</dbReference>
<protein>
    <recommendedName>
        <fullName evidence="5">Cell division protein SepF</fullName>
    </recommendedName>
</protein>
<keyword evidence="2 5" id="KW-0717">Septation</keyword>
<evidence type="ECO:0000256" key="4">
    <source>
        <dbReference type="ARBA" id="ARBA00044936"/>
    </source>
</evidence>
<comment type="similarity">
    <text evidence="5">Belongs to the SepF family.</text>
</comment>
<proteinExistence type="inferred from homology"/>
<comment type="subunit">
    <text evidence="5">Homodimer. Interacts with FtsZ.</text>
</comment>
<dbReference type="PANTHER" id="PTHR35798">
    <property type="entry name" value="CELL DIVISION PROTEIN SEPF"/>
    <property type="match status" value="1"/>
</dbReference>
<keyword evidence="5" id="KW-0963">Cytoplasm</keyword>
<dbReference type="HAMAP" id="MF_01197">
    <property type="entry name" value="SepF"/>
    <property type="match status" value="1"/>
</dbReference>
<dbReference type="EMBL" id="FMXA01000003">
    <property type="protein sequence ID" value="SDA37827.1"/>
    <property type="molecule type" value="Genomic_DNA"/>
</dbReference>
<dbReference type="GO" id="GO:0043093">
    <property type="term" value="P:FtsZ-dependent cytokinesis"/>
    <property type="evidence" value="ECO:0007669"/>
    <property type="project" value="UniProtKB-UniRule"/>
</dbReference>
<evidence type="ECO:0000256" key="2">
    <source>
        <dbReference type="ARBA" id="ARBA00023210"/>
    </source>
</evidence>
<dbReference type="STRING" id="209880.SAMN02910343_00173"/>
<comment type="subcellular location">
    <subcellularLocation>
        <location evidence="5">Cytoplasm</location>
    </subcellularLocation>
    <text evidence="5">Localizes to the division site, in a FtsZ-dependent manner.</text>
</comment>
<reference evidence="6 7" key="1">
    <citation type="submission" date="2016-10" db="EMBL/GenBank/DDBJ databases">
        <authorList>
            <person name="de Groot N.N."/>
        </authorList>
    </citation>
    <scope>NUCLEOTIDE SEQUENCE [LARGE SCALE GENOMIC DNA]</scope>
    <source>
        <strain evidence="6 7">DSM 15230</strain>
    </source>
</reference>
<dbReference type="InterPro" id="IPR038594">
    <property type="entry name" value="SepF-like_sf"/>
</dbReference>
<evidence type="ECO:0000313" key="6">
    <source>
        <dbReference type="EMBL" id="SDA37827.1"/>
    </source>
</evidence>
<accession>A0A1G5UXT0</accession>
<organism evidence="6 7">
    <name type="scientific">Allisonella histaminiformans</name>
    <dbReference type="NCBI Taxonomy" id="209880"/>
    <lineage>
        <taxon>Bacteria</taxon>
        <taxon>Bacillati</taxon>
        <taxon>Bacillota</taxon>
        <taxon>Negativicutes</taxon>
        <taxon>Veillonellales</taxon>
        <taxon>Veillonellaceae</taxon>
        <taxon>Allisonella</taxon>
    </lineage>
</organism>
<dbReference type="GeneID" id="87755223"/>
<dbReference type="InterPro" id="IPR023052">
    <property type="entry name" value="Cell_div_SepF"/>
</dbReference>
<evidence type="ECO:0000256" key="3">
    <source>
        <dbReference type="ARBA" id="ARBA00023306"/>
    </source>
</evidence>
<dbReference type="RefSeq" id="WP_091362834.1">
    <property type="nucleotide sequence ID" value="NZ_FMXA01000003.1"/>
</dbReference>
<dbReference type="InterPro" id="IPR007561">
    <property type="entry name" value="Cell_div_SepF/SepF-rel"/>
</dbReference>
<dbReference type="GO" id="GO:0000917">
    <property type="term" value="P:division septum assembly"/>
    <property type="evidence" value="ECO:0007669"/>
    <property type="project" value="UniProtKB-KW"/>
</dbReference>
<comment type="function">
    <text evidence="4 5">Cell division protein that is part of the divisome complex and is recruited early to the Z-ring. Probably stimulates Z-ring formation, perhaps through the cross-linking of FtsZ protofilaments. Its function overlaps with FtsA.</text>
</comment>
<name>A0A1G5UXT0_9FIRM</name>
<gene>
    <name evidence="5" type="primary">sepF</name>
    <name evidence="6" type="ORF">SAMN02910343_00173</name>
</gene>
<dbReference type="GO" id="GO:0005737">
    <property type="term" value="C:cytoplasm"/>
    <property type="evidence" value="ECO:0007669"/>
    <property type="project" value="UniProtKB-SubCell"/>
</dbReference>
<sequence>MSLFKGSMQWIRDQFTAPDEDDLIDESYDDLYEEEEPTKQAGALPARSVRPQELVIITPGSYHDAKAIVNALQQGLVVFVCLGNLDSTIAARIVDFVGGAVYLLHASIQLMNEDTLLLTPESVSITTDPLAPSDAFPQWRAKL</sequence>
<evidence type="ECO:0000256" key="5">
    <source>
        <dbReference type="HAMAP-Rule" id="MF_01197"/>
    </source>
</evidence>
<evidence type="ECO:0000256" key="1">
    <source>
        <dbReference type="ARBA" id="ARBA00022618"/>
    </source>
</evidence>
<dbReference type="OrthoDB" id="9815206at2"/>
<keyword evidence="7" id="KW-1185">Reference proteome</keyword>
<keyword evidence="3 5" id="KW-0131">Cell cycle</keyword>
<dbReference type="Pfam" id="PF04472">
    <property type="entry name" value="SepF"/>
    <property type="match status" value="1"/>
</dbReference>
<dbReference type="AlphaFoldDB" id="A0A1G5UXT0"/>
<keyword evidence="1 5" id="KW-0132">Cell division</keyword>
<evidence type="ECO:0000313" key="7">
    <source>
        <dbReference type="Proteomes" id="UP000199689"/>
    </source>
</evidence>